<evidence type="ECO:0000313" key="5">
    <source>
        <dbReference type="Proteomes" id="UP000520513"/>
    </source>
</evidence>
<keyword evidence="1" id="KW-0812">Transmembrane</keyword>
<keyword evidence="1" id="KW-0472">Membrane</keyword>
<reference evidence="5 6" key="1">
    <citation type="submission" date="2020-04" db="EMBL/GenBank/DDBJ databases">
        <title>Pseudomonas crami sp. nov., a novel proteolytic bacterial species isolated from cream.</title>
        <authorList>
            <person name="Hofmann K."/>
            <person name="Woller A."/>
            <person name="Huptas C."/>
            <person name="Wenning M."/>
            <person name="Scherer S."/>
            <person name="Doll E.V."/>
        </authorList>
    </citation>
    <scope>NUCLEOTIDE SEQUENCE [LARGE SCALE GENOMIC DNA]</scope>
    <source>
        <strain evidence="2 6">WS 5096</strain>
        <strain evidence="4 5">WS 5106</strain>
    </source>
</reference>
<dbReference type="Proteomes" id="UP000534677">
    <property type="component" value="Unassembled WGS sequence"/>
</dbReference>
<evidence type="ECO:0000313" key="3">
    <source>
        <dbReference type="EMBL" id="MBC2406286.1"/>
    </source>
</evidence>
<keyword evidence="1" id="KW-1133">Transmembrane helix</keyword>
<name>A0A7X1AM37_9PSED</name>
<feature type="transmembrane region" description="Helical" evidence="1">
    <location>
        <begin position="7"/>
        <end position="25"/>
    </location>
</feature>
<evidence type="ECO:0000313" key="6">
    <source>
        <dbReference type="Proteomes" id="UP000534677"/>
    </source>
</evidence>
<feature type="transmembrane region" description="Helical" evidence="1">
    <location>
        <begin position="45"/>
        <end position="67"/>
    </location>
</feature>
<proteinExistence type="predicted"/>
<dbReference type="EMBL" id="JAAXCZ010000009">
    <property type="protein sequence ID" value="MBC2382855.1"/>
    <property type="molecule type" value="Genomic_DNA"/>
</dbReference>
<dbReference type="AlphaFoldDB" id="A0A7X1AM37"/>
<keyword evidence="6" id="KW-1185">Reference proteome</keyword>
<dbReference type="EMBL" id="JAAXCY010000004">
    <property type="protein sequence ID" value="MBC2406922.1"/>
    <property type="molecule type" value="Genomic_DNA"/>
</dbReference>
<comment type="caution">
    <text evidence="4">The sequence shown here is derived from an EMBL/GenBank/DDBJ whole genome shotgun (WGS) entry which is preliminary data.</text>
</comment>
<dbReference type="RefSeq" id="WP_185708724.1">
    <property type="nucleotide sequence ID" value="NZ_JAAXCY010000003.1"/>
</dbReference>
<sequence length="77" mass="8639">MRGVKRVVVVIVLSIVVLAILAFVLENQQGAVLSFFGWTTFKLPVSVLMVLSLIIGLITGPIVRLLLWRDSCFRKFH</sequence>
<organism evidence="4 5">
    <name type="scientific">Pseudomonas cremoris</name>
    <dbReference type="NCBI Taxonomy" id="2724178"/>
    <lineage>
        <taxon>Bacteria</taxon>
        <taxon>Pseudomonadati</taxon>
        <taxon>Pseudomonadota</taxon>
        <taxon>Gammaproteobacteria</taxon>
        <taxon>Pseudomonadales</taxon>
        <taxon>Pseudomonadaceae</taxon>
        <taxon>Pseudomonas</taxon>
    </lineage>
</organism>
<evidence type="ECO:0000256" key="1">
    <source>
        <dbReference type="SAM" id="Phobius"/>
    </source>
</evidence>
<gene>
    <name evidence="2" type="ORF">HF209_18090</name>
    <name evidence="3" type="ORF">HF257_09760</name>
    <name evidence="4" type="ORF">HF257_12985</name>
</gene>
<evidence type="ECO:0000313" key="2">
    <source>
        <dbReference type="EMBL" id="MBC2382855.1"/>
    </source>
</evidence>
<dbReference type="Proteomes" id="UP000520513">
    <property type="component" value="Unassembled WGS sequence"/>
</dbReference>
<protein>
    <submittedName>
        <fullName evidence="4">DUF1049 domain-containing protein</fullName>
    </submittedName>
</protein>
<dbReference type="EMBL" id="JAAXCY010000003">
    <property type="protein sequence ID" value="MBC2406286.1"/>
    <property type="molecule type" value="Genomic_DNA"/>
</dbReference>
<evidence type="ECO:0000313" key="4">
    <source>
        <dbReference type="EMBL" id="MBC2406922.1"/>
    </source>
</evidence>
<accession>A0A7X1AM37</accession>